<proteinExistence type="predicted"/>
<sequence length="87" mass="9085">MNVQTDHQILGFGHNKMLLLDSGTGNVIVEANRTADGQPWTVHTDGVDDATAASRSEAVTAMTEHALAVLPGTGYSTLLANGLLDLP</sequence>
<organism evidence="1 2">
    <name type="scientific">Mycobacterium phage Aminay</name>
    <dbReference type="NCBI Taxonomy" id="2250291"/>
    <lineage>
        <taxon>Viruses</taxon>
        <taxon>Duplodnaviria</taxon>
        <taxon>Heunggongvirae</taxon>
        <taxon>Uroviricota</taxon>
        <taxon>Caudoviricetes</taxon>
        <taxon>Weiservirinae</taxon>
        <taxon>Aminayvirus</taxon>
        <taxon>Aminayvirus aminay</taxon>
    </lineage>
</organism>
<dbReference type="GeneID" id="60321590"/>
<gene>
    <name evidence="1" type="primary">28</name>
    <name evidence="1" type="ORF">SEA_AMINAY_28</name>
</gene>
<dbReference type="EMBL" id="MH509442">
    <property type="protein sequence ID" value="AXH46866.1"/>
    <property type="molecule type" value="Genomic_DNA"/>
</dbReference>
<dbReference type="KEGG" id="vg:60321590"/>
<name>A0A345KV14_9CAUD</name>
<accession>A0A345KV14</accession>
<protein>
    <submittedName>
        <fullName evidence="1">Uncharacterized protein</fullName>
    </submittedName>
</protein>
<dbReference type="RefSeq" id="YP_009950178.1">
    <property type="nucleotide sequence ID" value="NC_051588.1"/>
</dbReference>
<dbReference type="Proteomes" id="UP000259472">
    <property type="component" value="Segment"/>
</dbReference>
<evidence type="ECO:0000313" key="2">
    <source>
        <dbReference type="Proteomes" id="UP000259472"/>
    </source>
</evidence>
<keyword evidence="2" id="KW-1185">Reference proteome</keyword>
<reference evidence="2" key="1">
    <citation type="submission" date="2018-06" db="EMBL/GenBank/DDBJ databases">
        <authorList>
            <person name="Zhirakovskaya E."/>
        </authorList>
    </citation>
    <scope>NUCLEOTIDE SEQUENCE [LARGE SCALE GENOMIC DNA]</scope>
</reference>
<evidence type="ECO:0000313" key="1">
    <source>
        <dbReference type="EMBL" id="AXH46866.1"/>
    </source>
</evidence>